<sequence>MEKSYLHPSAFDGAQWQKSSLSEPLKDCVELATVGETVGVRDSKTPSAGILQFTREEIRAFIAGAKNGDFDHLTE</sequence>
<dbReference type="Proteomes" id="UP000320876">
    <property type="component" value="Unassembled WGS sequence"/>
</dbReference>
<proteinExistence type="predicted"/>
<evidence type="ECO:0000313" key="3">
    <source>
        <dbReference type="Proteomes" id="UP000320876"/>
    </source>
</evidence>
<comment type="caution">
    <text evidence="2">The sequence shown here is derived from an EMBL/GenBank/DDBJ whole genome shotgun (WGS) entry which is preliminary data.</text>
</comment>
<evidence type="ECO:0000313" key="2">
    <source>
        <dbReference type="EMBL" id="TQI94662.1"/>
    </source>
</evidence>
<dbReference type="Pfam" id="PF04149">
    <property type="entry name" value="DUF397"/>
    <property type="match status" value="1"/>
</dbReference>
<organism evidence="2 3">
    <name type="scientific">Amycolatopsis cihanbeyliensis</name>
    <dbReference type="NCBI Taxonomy" id="1128664"/>
    <lineage>
        <taxon>Bacteria</taxon>
        <taxon>Bacillati</taxon>
        <taxon>Actinomycetota</taxon>
        <taxon>Actinomycetes</taxon>
        <taxon>Pseudonocardiales</taxon>
        <taxon>Pseudonocardiaceae</taxon>
        <taxon>Amycolatopsis</taxon>
    </lineage>
</organism>
<protein>
    <submittedName>
        <fullName evidence="2">Uncharacterized protein DUF397</fullName>
    </submittedName>
</protein>
<dbReference type="EMBL" id="VFML01000002">
    <property type="protein sequence ID" value="TQI94662.1"/>
    <property type="molecule type" value="Genomic_DNA"/>
</dbReference>
<name>A0A542CV18_AMYCI</name>
<evidence type="ECO:0000259" key="1">
    <source>
        <dbReference type="Pfam" id="PF04149"/>
    </source>
</evidence>
<dbReference type="RefSeq" id="WP_142003866.1">
    <property type="nucleotide sequence ID" value="NZ_VFML01000002.1"/>
</dbReference>
<reference evidence="2 3" key="1">
    <citation type="submission" date="2019-06" db="EMBL/GenBank/DDBJ databases">
        <title>Sequencing the genomes of 1000 actinobacteria strains.</title>
        <authorList>
            <person name="Klenk H.-P."/>
        </authorList>
    </citation>
    <scope>NUCLEOTIDE SEQUENCE [LARGE SCALE GENOMIC DNA]</scope>
    <source>
        <strain evidence="2 3">DSM 45679</strain>
    </source>
</reference>
<feature type="domain" description="DUF397" evidence="1">
    <location>
        <begin position="14"/>
        <end position="66"/>
    </location>
</feature>
<gene>
    <name evidence="2" type="ORF">FB471_6834</name>
</gene>
<dbReference type="AlphaFoldDB" id="A0A542CV18"/>
<accession>A0A542CV18</accession>
<dbReference type="OrthoDB" id="4564763at2"/>
<keyword evidence="3" id="KW-1185">Reference proteome</keyword>
<dbReference type="InterPro" id="IPR007278">
    <property type="entry name" value="DUF397"/>
</dbReference>